<dbReference type="EMBL" id="QWGA01000007">
    <property type="protein sequence ID" value="RIJ28920.1"/>
    <property type="molecule type" value="Genomic_DNA"/>
</dbReference>
<evidence type="ECO:0000313" key="3">
    <source>
        <dbReference type="EMBL" id="RIJ28920.1"/>
    </source>
</evidence>
<dbReference type="AlphaFoldDB" id="A0A399RBR5"/>
<accession>A0A399RBR5</accession>
<organism evidence="3 4">
    <name type="scientific">Henriciella algicola</name>
    <dbReference type="NCBI Taxonomy" id="1608422"/>
    <lineage>
        <taxon>Bacteria</taxon>
        <taxon>Pseudomonadati</taxon>
        <taxon>Pseudomonadota</taxon>
        <taxon>Alphaproteobacteria</taxon>
        <taxon>Hyphomonadales</taxon>
        <taxon>Hyphomonadaceae</taxon>
        <taxon>Henriciella</taxon>
    </lineage>
</organism>
<dbReference type="RefSeq" id="WP_119454337.1">
    <property type="nucleotide sequence ID" value="NZ_QWGA01000007.1"/>
</dbReference>
<evidence type="ECO:0000259" key="2">
    <source>
        <dbReference type="Pfam" id="PF17930"/>
    </source>
</evidence>
<dbReference type="Gene3D" id="3.40.140.80">
    <property type="match status" value="1"/>
</dbReference>
<dbReference type="Proteomes" id="UP000265845">
    <property type="component" value="Unassembled WGS sequence"/>
</dbReference>
<dbReference type="InterPro" id="IPR010415">
    <property type="entry name" value="LpxI_C"/>
</dbReference>
<dbReference type="Pfam" id="PF17930">
    <property type="entry name" value="LpxI_N"/>
    <property type="match status" value="1"/>
</dbReference>
<dbReference type="InterPro" id="IPR041255">
    <property type="entry name" value="LpxI_N"/>
</dbReference>
<name>A0A399RBR5_9PROT</name>
<proteinExistence type="predicted"/>
<dbReference type="InterPro" id="IPR053174">
    <property type="entry name" value="LpxI"/>
</dbReference>
<dbReference type="InterPro" id="IPR043167">
    <property type="entry name" value="LpxI_C_sf"/>
</dbReference>
<protein>
    <submittedName>
        <fullName evidence="3">DUF1009 domain-containing protein</fullName>
    </submittedName>
</protein>
<dbReference type="OrthoDB" id="9789836at2"/>
<dbReference type="PANTHER" id="PTHR39962:SF1">
    <property type="entry name" value="LPXI FAMILY PROTEIN"/>
    <property type="match status" value="1"/>
</dbReference>
<dbReference type="Gene3D" id="3.40.50.20">
    <property type="match status" value="1"/>
</dbReference>
<feature type="domain" description="LpxI C-terminal" evidence="1">
    <location>
        <begin position="136"/>
        <end position="271"/>
    </location>
</feature>
<evidence type="ECO:0000313" key="4">
    <source>
        <dbReference type="Proteomes" id="UP000265845"/>
    </source>
</evidence>
<gene>
    <name evidence="3" type="ORF">D1222_11145</name>
</gene>
<reference evidence="3 4" key="1">
    <citation type="submission" date="2018-08" db="EMBL/GenBank/DDBJ databases">
        <title>Henriciella mobilis sp. nov., isolated from seawater.</title>
        <authorList>
            <person name="Cheng H."/>
            <person name="Wu Y.-H."/>
            <person name="Xu X.-W."/>
            <person name="Guo L.-L."/>
        </authorList>
    </citation>
    <scope>NUCLEOTIDE SEQUENCE [LARGE SCALE GENOMIC DNA]</scope>
    <source>
        <strain evidence="3 4">CCUG67844</strain>
    </source>
</reference>
<dbReference type="Pfam" id="PF06230">
    <property type="entry name" value="LpxI_C"/>
    <property type="match status" value="1"/>
</dbReference>
<keyword evidence="4" id="KW-1185">Reference proteome</keyword>
<evidence type="ECO:0000259" key="1">
    <source>
        <dbReference type="Pfam" id="PF06230"/>
    </source>
</evidence>
<dbReference type="PANTHER" id="PTHR39962">
    <property type="entry name" value="BLL4848 PROTEIN"/>
    <property type="match status" value="1"/>
</dbReference>
<sequence length="279" mass="29959">MKKLAIIAGLGDLPVSIASAAQERGQGVHVFRLSGFEEERLERFDHETVGIGQIGHLIKRLKKVGCEQVVLAGIVKRPNFSNIKLDMRGAKLLPRVLKAARNGDDALLRVIVGELEAEGFEVIAAEAAAQDLTVGEGIIFGREPSESELADLRKAAAIAGETGRLDIGQGCVVCDGLVLAVEAQEGTDRMLARITDLEDEIRGTSISRRGVLVKRPKPIQERRIDLPTIGPATIEKAAEAGLVGVGVEAEGALLLNRDEIGRRCAETGVFLFAFPKDWT</sequence>
<feature type="domain" description="LpxI N-terminal" evidence="2">
    <location>
        <begin position="3"/>
        <end position="132"/>
    </location>
</feature>
<comment type="caution">
    <text evidence="3">The sequence shown here is derived from an EMBL/GenBank/DDBJ whole genome shotgun (WGS) entry which is preliminary data.</text>
</comment>